<proteinExistence type="predicted"/>
<accession>A0A0E9S1K7</accession>
<organism evidence="2">
    <name type="scientific">Anguilla anguilla</name>
    <name type="common">European freshwater eel</name>
    <name type="synonym">Muraena anguilla</name>
    <dbReference type="NCBI Taxonomy" id="7936"/>
    <lineage>
        <taxon>Eukaryota</taxon>
        <taxon>Metazoa</taxon>
        <taxon>Chordata</taxon>
        <taxon>Craniata</taxon>
        <taxon>Vertebrata</taxon>
        <taxon>Euteleostomi</taxon>
        <taxon>Actinopterygii</taxon>
        <taxon>Neopterygii</taxon>
        <taxon>Teleostei</taxon>
        <taxon>Anguilliformes</taxon>
        <taxon>Anguillidae</taxon>
        <taxon>Anguilla</taxon>
    </lineage>
</organism>
<evidence type="ECO:0000256" key="1">
    <source>
        <dbReference type="SAM" id="Phobius"/>
    </source>
</evidence>
<reference evidence="2" key="1">
    <citation type="submission" date="2014-11" db="EMBL/GenBank/DDBJ databases">
        <authorList>
            <person name="Amaro Gonzalez C."/>
        </authorList>
    </citation>
    <scope>NUCLEOTIDE SEQUENCE</scope>
</reference>
<keyword evidence="1" id="KW-1133">Transmembrane helix</keyword>
<reference evidence="2" key="2">
    <citation type="journal article" date="2015" name="Fish Shellfish Immunol.">
        <title>Early steps in the European eel (Anguilla anguilla)-Vibrio vulnificus interaction in the gills: Role of the RtxA13 toxin.</title>
        <authorList>
            <person name="Callol A."/>
            <person name="Pajuelo D."/>
            <person name="Ebbesson L."/>
            <person name="Teles M."/>
            <person name="MacKenzie S."/>
            <person name="Amaro C."/>
        </authorList>
    </citation>
    <scope>NUCLEOTIDE SEQUENCE</scope>
</reference>
<evidence type="ECO:0000313" key="2">
    <source>
        <dbReference type="EMBL" id="JAH34550.1"/>
    </source>
</evidence>
<name>A0A0E9S1K7_ANGAN</name>
<keyword evidence="1" id="KW-0812">Transmembrane</keyword>
<sequence length="50" mass="5324">MVSISVVFRVSFPTLAPVPVAGLSIWISTTSPSMISVSSLILTPMAFRND</sequence>
<dbReference type="EMBL" id="GBXM01074027">
    <property type="protein sequence ID" value="JAH34550.1"/>
    <property type="molecule type" value="Transcribed_RNA"/>
</dbReference>
<dbReference type="AlphaFoldDB" id="A0A0E9S1K7"/>
<keyword evidence="1" id="KW-0472">Membrane</keyword>
<feature type="transmembrane region" description="Helical" evidence="1">
    <location>
        <begin position="20"/>
        <end position="42"/>
    </location>
</feature>
<protein>
    <submittedName>
        <fullName evidence="2">Uncharacterized protein</fullName>
    </submittedName>
</protein>